<organism evidence="2 3">
    <name type="scientific">Stenomitos frigidus ULC18</name>
    <dbReference type="NCBI Taxonomy" id="2107698"/>
    <lineage>
        <taxon>Bacteria</taxon>
        <taxon>Bacillati</taxon>
        <taxon>Cyanobacteriota</taxon>
        <taxon>Cyanophyceae</taxon>
        <taxon>Leptolyngbyales</taxon>
        <taxon>Leptolyngbyaceae</taxon>
        <taxon>Stenomitos</taxon>
    </lineage>
</organism>
<dbReference type="OrthoDB" id="5514409at2"/>
<dbReference type="AlphaFoldDB" id="A0A2T1ENT0"/>
<protein>
    <submittedName>
        <fullName evidence="2">DUF4255 domain-containing protein</fullName>
    </submittedName>
</protein>
<evidence type="ECO:0000259" key="1">
    <source>
        <dbReference type="Pfam" id="PF14065"/>
    </source>
</evidence>
<keyword evidence="3" id="KW-1185">Reference proteome</keyword>
<dbReference type="InterPro" id="IPR025351">
    <property type="entry name" value="Pvc16_N"/>
</dbReference>
<evidence type="ECO:0000313" key="2">
    <source>
        <dbReference type="EMBL" id="PSB34407.1"/>
    </source>
</evidence>
<reference evidence="2 3" key="2">
    <citation type="submission" date="2018-03" db="EMBL/GenBank/DDBJ databases">
        <title>The ancient ancestry and fast evolution of plastids.</title>
        <authorList>
            <person name="Moore K.R."/>
            <person name="Magnabosco C."/>
            <person name="Momper L."/>
            <person name="Gold D.A."/>
            <person name="Bosak T."/>
            <person name="Fournier G.P."/>
        </authorList>
    </citation>
    <scope>NUCLEOTIDE SEQUENCE [LARGE SCALE GENOMIC DNA]</scope>
    <source>
        <strain evidence="2 3">ULC18</strain>
    </source>
</reference>
<evidence type="ECO:0000313" key="3">
    <source>
        <dbReference type="Proteomes" id="UP000239576"/>
    </source>
</evidence>
<gene>
    <name evidence="2" type="ORF">C7B82_02780</name>
</gene>
<dbReference type="EMBL" id="PVWK01000014">
    <property type="protein sequence ID" value="PSB34407.1"/>
    <property type="molecule type" value="Genomic_DNA"/>
</dbReference>
<dbReference type="RefSeq" id="WP_106254781.1">
    <property type="nucleotide sequence ID" value="NZ_CAWNSW010000073.1"/>
</dbReference>
<name>A0A2T1ENT0_9CYAN</name>
<sequence>MLYDLDMTLQELLKAELPERFGETSGTQTAITFCTPNRDAIGSKGKFPALNLFLYDIRENQELRSNSWTVTRNENGTATREPPPVRVDCSYLITVWPNDEYDFQVEHKTLGEVMQALLRYPKLPSTVLQGSLQEFQPPSRVSILGQVKLQSLGEFWQAMGGKPKATLNYTLTISVPAPTEPQTLPLVVSSIAFRDGREESNG</sequence>
<proteinExistence type="predicted"/>
<feature type="domain" description="Pvc16 N-terminal" evidence="1">
    <location>
        <begin position="5"/>
        <end position="189"/>
    </location>
</feature>
<accession>A0A2T1ENT0</accession>
<dbReference type="Pfam" id="PF14065">
    <property type="entry name" value="Pvc16_N"/>
    <property type="match status" value="1"/>
</dbReference>
<reference evidence="3" key="1">
    <citation type="submission" date="2018-02" db="EMBL/GenBank/DDBJ databases">
        <authorList>
            <person name="Moore K."/>
            <person name="Momper L."/>
        </authorList>
    </citation>
    <scope>NUCLEOTIDE SEQUENCE [LARGE SCALE GENOMIC DNA]</scope>
    <source>
        <strain evidence="3">ULC18</strain>
    </source>
</reference>
<comment type="caution">
    <text evidence="2">The sequence shown here is derived from an EMBL/GenBank/DDBJ whole genome shotgun (WGS) entry which is preliminary data.</text>
</comment>
<dbReference type="Proteomes" id="UP000239576">
    <property type="component" value="Unassembled WGS sequence"/>
</dbReference>